<protein>
    <submittedName>
        <fullName evidence="1">Uncharacterized protein</fullName>
    </submittedName>
</protein>
<dbReference type="EMBL" id="KV428046">
    <property type="protein sequence ID" value="KZT39440.1"/>
    <property type="molecule type" value="Genomic_DNA"/>
</dbReference>
<organism evidence="1 2">
    <name type="scientific">Sistotremastrum suecicum HHB10207 ss-3</name>
    <dbReference type="NCBI Taxonomy" id="1314776"/>
    <lineage>
        <taxon>Eukaryota</taxon>
        <taxon>Fungi</taxon>
        <taxon>Dikarya</taxon>
        <taxon>Basidiomycota</taxon>
        <taxon>Agaricomycotina</taxon>
        <taxon>Agaricomycetes</taxon>
        <taxon>Sistotremastrales</taxon>
        <taxon>Sistotremastraceae</taxon>
        <taxon>Sistotremastrum</taxon>
    </lineage>
</organism>
<accession>A0A166ECI0</accession>
<sequence>MRRQACTIHYNKISASRAQAFKLREWVISVNSQEKTCLRLYAQGGAKIQDIQGPEAPGPENEGNKHIDWSERDWVPTVAEPRSGAIAIVVDEISFASGPVGVFQAVRTPMGIVDASAIFQRCLYTFLEVIHYDSELPFILAWRTDGEQRVCIMKKTHRTQKIGTEMTKRNLIDGLSFNTDYNIDSGVISRHPKPVPERGIRLLGMSGKRGVPRSVWGVGLTHYECRVTLETFDSTLAAAAVMDD</sequence>
<reference evidence="1 2" key="1">
    <citation type="journal article" date="2016" name="Mol. Biol. Evol.">
        <title>Comparative Genomics of Early-Diverging Mushroom-Forming Fungi Provides Insights into the Origins of Lignocellulose Decay Capabilities.</title>
        <authorList>
            <person name="Nagy L.G."/>
            <person name="Riley R."/>
            <person name="Tritt A."/>
            <person name="Adam C."/>
            <person name="Daum C."/>
            <person name="Floudas D."/>
            <person name="Sun H."/>
            <person name="Yadav J.S."/>
            <person name="Pangilinan J."/>
            <person name="Larsson K.H."/>
            <person name="Matsuura K."/>
            <person name="Barry K."/>
            <person name="Labutti K."/>
            <person name="Kuo R."/>
            <person name="Ohm R.A."/>
            <person name="Bhattacharya S.S."/>
            <person name="Shirouzu T."/>
            <person name="Yoshinaga Y."/>
            <person name="Martin F.M."/>
            <person name="Grigoriev I.V."/>
            <person name="Hibbett D.S."/>
        </authorList>
    </citation>
    <scope>NUCLEOTIDE SEQUENCE [LARGE SCALE GENOMIC DNA]</scope>
    <source>
        <strain evidence="1 2">HHB10207 ss-3</strain>
    </source>
</reference>
<dbReference type="Proteomes" id="UP000076798">
    <property type="component" value="Unassembled WGS sequence"/>
</dbReference>
<evidence type="ECO:0000313" key="1">
    <source>
        <dbReference type="EMBL" id="KZT39440.1"/>
    </source>
</evidence>
<keyword evidence="2" id="KW-1185">Reference proteome</keyword>
<proteinExistence type="predicted"/>
<evidence type="ECO:0000313" key="2">
    <source>
        <dbReference type="Proteomes" id="UP000076798"/>
    </source>
</evidence>
<dbReference type="AlphaFoldDB" id="A0A166ECI0"/>
<name>A0A166ECI0_9AGAM</name>
<gene>
    <name evidence="1" type="ORF">SISSUDRAFT_1032657</name>
</gene>